<evidence type="ECO:0000313" key="2">
    <source>
        <dbReference type="Proteomes" id="UP000887013"/>
    </source>
</evidence>
<dbReference type="EMBL" id="BMAW01103163">
    <property type="protein sequence ID" value="GFT07850.1"/>
    <property type="molecule type" value="Genomic_DNA"/>
</dbReference>
<comment type="caution">
    <text evidence="1">The sequence shown here is derived from an EMBL/GenBank/DDBJ whole genome shotgun (WGS) entry which is preliminary data.</text>
</comment>
<gene>
    <name evidence="1" type="ORF">NPIL_574371</name>
</gene>
<name>A0A8X6NDA0_NEPPI</name>
<reference evidence="1" key="1">
    <citation type="submission" date="2020-08" db="EMBL/GenBank/DDBJ databases">
        <title>Multicomponent nature underlies the extraordinary mechanical properties of spider dragline silk.</title>
        <authorList>
            <person name="Kono N."/>
            <person name="Nakamura H."/>
            <person name="Mori M."/>
            <person name="Yoshida Y."/>
            <person name="Ohtoshi R."/>
            <person name="Malay A.D."/>
            <person name="Moran D.A.P."/>
            <person name="Tomita M."/>
            <person name="Numata K."/>
            <person name="Arakawa K."/>
        </authorList>
    </citation>
    <scope>NUCLEOTIDE SEQUENCE</scope>
</reference>
<organism evidence="1 2">
    <name type="scientific">Nephila pilipes</name>
    <name type="common">Giant wood spider</name>
    <name type="synonym">Nephila maculata</name>
    <dbReference type="NCBI Taxonomy" id="299642"/>
    <lineage>
        <taxon>Eukaryota</taxon>
        <taxon>Metazoa</taxon>
        <taxon>Ecdysozoa</taxon>
        <taxon>Arthropoda</taxon>
        <taxon>Chelicerata</taxon>
        <taxon>Arachnida</taxon>
        <taxon>Araneae</taxon>
        <taxon>Araneomorphae</taxon>
        <taxon>Entelegynae</taxon>
        <taxon>Araneoidea</taxon>
        <taxon>Nephilidae</taxon>
        <taxon>Nephila</taxon>
    </lineage>
</organism>
<sequence>MDVSFEKRNDSIIDTPLNFEVWSYNEDEMVPHFSTSVPPLRTLRPSSNKTASTSIIPSGLHYRHHQSVKVLFKSNSVL</sequence>
<dbReference type="Proteomes" id="UP000887013">
    <property type="component" value="Unassembled WGS sequence"/>
</dbReference>
<keyword evidence="2" id="KW-1185">Reference proteome</keyword>
<evidence type="ECO:0000313" key="1">
    <source>
        <dbReference type="EMBL" id="GFT07850.1"/>
    </source>
</evidence>
<protein>
    <submittedName>
        <fullName evidence="1">Uncharacterized protein</fullName>
    </submittedName>
</protein>
<dbReference type="AlphaFoldDB" id="A0A8X6NDA0"/>
<proteinExistence type="predicted"/>
<accession>A0A8X6NDA0</accession>